<keyword evidence="6" id="KW-0472">Membrane</keyword>
<keyword evidence="3" id="KW-0274">FAD</keyword>
<dbReference type="EMBL" id="RBPS01000167">
    <property type="protein sequence ID" value="RMO37034.1"/>
    <property type="molecule type" value="Genomic_DNA"/>
</dbReference>
<feature type="domain" description="FAD dependent oxidoreductase" evidence="7">
    <location>
        <begin position="26"/>
        <end position="412"/>
    </location>
</feature>
<dbReference type="AlphaFoldDB" id="A0A3M5SBL4"/>
<organism evidence="8 9">
    <name type="scientific">Pseudomonas savastanoi pv. glycinea</name>
    <name type="common">Pseudomonas syringae pv. glycinea</name>
    <dbReference type="NCBI Taxonomy" id="318"/>
    <lineage>
        <taxon>Bacteria</taxon>
        <taxon>Pseudomonadati</taxon>
        <taxon>Pseudomonadota</taxon>
        <taxon>Gammaproteobacteria</taxon>
        <taxon>Pseudomonadales</taxon>
        <taxon>Pseudomonadaceae</taxon>
        <taxon>Pseudomonas</taxon>
    </lineage>
</organism>
<dbReference type="PANTHER" id="PTHR43104:SF2">
    <property type="entry name" value="L-2-HYDROXYGLUTARATE DEHYDROGENASE, MITOCHONDRIAL"/>
    <property type="match status" value="1"/>
</dbReference>
<comment type="caution">
    <text evidence="8">The sequence shown here is derived from an EMBL/GenBank/DDBJ whole genome shotgun (WGS) entry which is preliminary data.</text>
</comment>
<evidence type="ECO:0000256" key="5">
    <source>
        <dbReference type="ARBA" id="ARBA00037941"/>
    </source>
</evidence>
<gene>
    <name evidence="8" type="ORF">ALQ42_200160</name>
</gene>
<evidence type="ECO:0000256" key="1">
    <source>
        <dbReference type="ARBA" id="ARBA00001974"/>
    </source>
</evidence>
<dbReference type="Proteomes" id="UP000273536">
    <property type="component" value="Unassembled WGS sequence"/>
</dbReference>
<keyword evidence="6" id="KW-1133">Transmembrane helix</keyword>
<dbReference type="GO" id="GO:0047545">
    <property type="term" value="F:(S)-2-hydroxyglutarate dehydrogenase activity"/>
    <property type="evidence" value="ECO:0007669"/>
    <property type="project" value="TreeGrafter"/>
</dbReference>
<dbReference type="InterPro" id="IPR036188">
    <property type="entry name" value="FAD/NAD-bd_sf"/>
</dbReference>
<evidence type="ECO:0000256" key="6">
    <source>
        <dbReference type="SAM" id="Phobius"/>
    </source>
</evidence>
<evidence type="ECO:0000256" key="3">
    <source>
        <dbReference type="ARBA" id="ARBA00022827"/>
    </source>
</evidence>
<evidence type="ECO:0000313" key="9">
    <source>
        <dbReference type="Proteomes" id="UP000273536"/>
    </source>
</evidence>
<keyword evidence="6" id="KW-0812">Transmembrane</keyword>
<dbReference type="SUPFAM" id="SSF51905">
    <property type="entry name" value="FAD/NAD(P)-binding domain"/>
    <property type="match status" value="1"/>
</dbReference>
<accession>A0A3M5SBL4</accession>
<name>A0A3M5SBL4_PSESG</name>
<sequence>MDTITCRRSFLLSDNQTLKRTFMIYDFCVIGCGIVGLATAMQLLKAHPGASLVLVEKEAAIAKHQTGHNSGVIHAGVYYEPGSLKARLCKRGAELTKAFCTEHKIPFEVCGKMLVASNPRQLALLSNLEERARQNGLKVERLDAVALRQREPNIIGLGALFVDSTGIVDYRIVSDVMADVITKAGGEIALGQTISAIQEHESHVSVSSEALSWKSKKIVVCAGLQSDRLAALAGLDVDFQIIPFRGEYFRLPPEKNNSINHLIYPVPEAGLPFLGIHLTRMIDGGVTVGPNAVLGLSREGYKKLAFNARDVLEYSLYPGFWKLLGKNLRSGVSEIRNSACKKSYLEQCRQYYPSLNLEDLKSSDAGIRAQAVTNKGGFVQDFLFVQTSRMLHVCNAPSPAATSAIPIAEMIVAKLEGSVV</sequence>
<dbReference type="InterPro" id="IPR006076">
    <property type="entry name" value="FAD-dep_OxRdtase"/>
</dbReference>
<proteinExistence type="inferred from homology"/>
<evidence type="ECO:0000259" key="7">
    <source>
        <dbReference type="Pfam" id="PF01266"/>
    </source>
</evidence>
<keyword evidence="4" id="KW-0560">Oxidoreductase</keyword>
<evidence type="ECO:0000313" key="8">
    <source>
        <dbReference type="EMBL" id="RMO37034.1"/>
    </source>
</evidence>
<protein>
    <recommendedName>
        <fullName evidence="7">FAD dependent oxidoreductase domain-containing protein</fullName>
    </recommendedName>
</protein>
<dbReference type="Gene3D" id="3.50.50.60">
    <property type="entry name" value="FAD/NAD(P)-binding domain"/>
    <property type="match status" value="1"/>
</dbReference>
<feature type="transmembrane region" description="Helical" evidence="6">
    <location>
        <begin position="21"/>
        <end position="44"/>
    </location>
</feature>
<comment type="cofactor">
    <cofactor evidence="1">
        <name>FAD</name>
        <dbReference type="ChEBI" id="CHEBI:57692"/>
    </cofactor>
</comment>
<dbReference type="GO" id="GO:0005737">
    <property type="term" value="C:cytoplasm"/>
    <property type="evidence" value="ECO:0007669"/>
    <property type="project" value="TreeGrafter"/>
</dbReference>
<evidence type="ECO:0000256" key="4">
    <source>
        <dbReference type="ARBA" id="ARBA00023002"/>
    </source>
</evidence>
<dbReference type="Pfam" id="PF01266">
    <property type="entry name" value="DAO"/>
    <property type="match status" value="1"/>
</dbReference>
<dbReference type="PANTHER" id="PTHR43104">
    <property type="entry name" value="L-2-HYDROXYGLUTARATE DEHYDROGENASE, MITOCHONDRIAL"/>
    <property type="match status" value="1"/>
</dbReference>
<dbReference type="Gene3D" id="3.30.9.10">
    <property type="entry name" value="D-Amino Acid Oxidase, subunit A, domain 2"/>
    <property type="match status" value="1"/>
</dbReference>
<reference evidence="8 9" key="1">
    <citation type="submission" date="2018-08" db="EMBL/GenBank/DDBJ databases">
        <title>Recombination of ecologically and evolutionarily significant loci maintains genetic cohesion in the Pseudomonas syringae species complex.</title>
        <authorList>
            <person name="Dillon M."/>
            <person name="Thakur S."/>
            <person name="Almeida R.N.D."/>
            <person name="Weir B.S."/>
            <person name="Guttman D.S."/>
        </authorList>
    </citation>
    <scope>NUCLEOTIDE SEQUENCE [LARGE SCALE GENOMIC DNA]</scope>
    <source>
        <strain evidence="8 9">ICMP 6372</strain>
    </source>
</reference>
<comment type="similarity">
    <text evidence="5">Belongs to the L2HGDH family.</text>
</comment>
<keyword evidence="2" id="KW-0285">Flavoprotein</keyword>
<dbReference type="NCBIfam" id="NF008726">
    <property type="entry name" value="PRK11728.1"/>
    <property type="match status" value="1"/>
</dbReference>
<evidence type="ECO:0000256" key="2">
    <source>
        <dbReference type="ARBA" id="ARBA00022630"/>
    </source>
</evidence>